<accession>A0A812AYQ2</accession>
<name>A0A812AYQ2_ACAPH</name>
<dbReference type="EMBL" id="CAHIKZ030000302">
    <property type="protein sequence ID" value="CAE1167481.1"/>
    <property type="molecule type" value="Genomic_DNA"/>
</dbReference>
<protein>
    <submittedName>
        <fullName evidence="1">Uncharacterized protein</fullName>
    </submittedName>
</protein>
<organism evidence="1 2">
    <name type="scientific">Acanthosepion pharaonis</name>
    <name type="common">Pharaoh cuttlefish</name>
    <name type="synonym">Sepia pharaonis</name>
    <dbReference type="NCBI Taxonomy" id="158019"/>
    <lineage>
        <taxon>Eukaryota</taxon>
        <taxon>Metazoa</taxon>
        <taxon>Spiralia</taxon>
        <taxon>Lophotrochozoa</taxon>
        <taxon>Mollusca</taxon>
        <taxon>Cephalopoda</taxon>
        <taxon>Coleoidea</taxon>
        <taxon>Decapodiformes</taxon>
        <taxon>Sepiida</taxon>
        <taxon>Sepiina</taxon>
        <taxon>Sepiidae</taxon>
        <taxon>Acanthosepion</taxon>
    </lineage>
</organism>
<sequence>MDMVASFDLFRFLLVFPETSDHYKTLIHGGSSLILTVIITKFQKLFSRESFSSHSSWATFLSRHNILTWFSVLCPHTIPPTVVLCSQPSLHSNHRGLLSSVRTPFHLPWFCVLSPHSIPTTVVYCPLSAHYSTYRGFVSSALTPFQQPWFIVLCPHTIPPTVVLFLHFNRCGLLFFFRTPFQLPWSLVLSTHSIPTTVV</sequence>
<keyword evidence="2" id="KW-1185">Reference proteome</keyword>
<evidence type="ECO:0000313" key="1">
    <source>
        <dbReference type="EMBL" id="CAE1167481.1"/>
    </source>
</evidence>
<gene>
    <name evidence="1" type="ORF">SPHA_9523</name>
</gene>
<reference evidence="1" key="1">
    <citation type="submission" date="2021-01" db="EMBL/GenBank/DDBJ databases">
        <authorList>
            <person name="Li R."/>
            <person name="Bekaert M."/>
        </authorList>
    </citation>
    <scope>NUCLEOTIDE SEQUENCE</scope>
    <source>
        <strain evidence="1">Farmed</strain>
    </source>
</reference>
<comment type="caution">
    <text evidence="1">The sequence shown here is derived from an EMBL/GenBank/DDBJ whole genome shotgun (WGS) entry which is preliminary data.</text>
</comment>
<evidence type="ECO:0000313" key="2">
    <source>
        <dbReference type="Proteomes" id="UP000597762"/>
    </source>
</evidence>
<dbReference type="AlphaFoldDB" id="A0A812AYQ2"/>
<proteinExistence type="predicted"/>
<dbReference type="Proteomes" id="UP000597762">
    <property type="component" value="Unassembled WGS sequence"/>
</dbReference>